<keyword evidence="3" id="KW-1185">Reference proteome</keyword>
<comment type="caution">
    <text evidence="2">The sequence shown here is derived from an EMBL/GenBank/DDBJ whole genome shotgun (WGS) entry which is preliminary data.</text>
</comment>
<evidence type="ECO:0000259" key="1">
    <source>
        <dbReference type="Pfam" id="PF19291"/>
    </source>
</evidence>
<gene>
    <name evidence="2" type="ORF">KDK_70870</name>
</gene>
<feature type="domain" description="Trehalase-like N-terminal" evidence="1">
    <location>
        <begin position="7"/>
        <end position="136"/>
    </location>
</feature>
<reference evidence="3" key="1">
    <citation type="submission" date="2018-12" db="EMBL/GenBank/DDBJ databases">
        <title>Tengunoibacter tsumagoiensis gen. nov., sp. nov., Dictyobacter kobayashii sp. nov., D. alpinus sp. nov., and D. joshuensis sp. nov. and description of Dictyobacteraceae fam. nov. within the order Ktedonobacterales isolated from Tengu-no-mugimeshi.</title>
        <authorList>
            <person name="Wang C.M."/>
            <person name="Zheng Y."/>
            <person name="Sakai Y."/>
            <person name="Toyoda A."/>
            <person name="Minakuchi Y."/>
            <person name="Abe K."/>
            <person name="Yokota A."/>
            <person name="Yabe S."/>
        </authorList>
    </citation>
    <scope>NUCLEOTIDE SEQUENCE [LARGE SCALE GENOMIC DNA]</scope>
    <source>
        <strain evidence="3">Uno11</strain>
    </source>
</reference>
<organism evidence="2 3">
    <name type="scientific">Dictyobacter kobayashii</name>
    <dbReference type="NCBI Taxonomy" id="2014872"/>
    <lineage>
        <taxon>Bacteria</taxon>
        <taxon>Bacillati</taxon>
        <taxon>Chloroflexota</taxon>
        <taxon>Ktedonobacteria</taxon>
        <taxon>Ktedonobacterales</taxon>
        <taxon>Dictyobacteraceae</taxon>
        <taxon>Dictyobacter</taxon>
    </lineage>
</organism>
<name>A0A402AW20_9CHLR</name>
<dbReference type="AlphaFoldDB" id="A0A402AW20"/>
<protein>
    <recommendedName>
        <fullName evidence="1">Trehalase-like N-terminal domain-containing protein</fullName>
    </recommendedName>
</protein>
<sequence length="168" mass="18747">MEQVRSADYQPIEDYAIIGDLHTVALVGKNGSIDWCCIPRFDSPSVFGALLDAQKGGFFRISPDLSANSDIRSRQLYFPETNILVTRFLTNDGIGEITDFMPIRQSWDVGHSHHIIRSVSVVKGSLPFEMVCRPGFNYARDEHTVHLSEHGATFYTKDLCLGLATTVP</sequence>
<proteinExistence type="predicted"/>
<evidence type="ECO:0000313" key="2">
    <source>
        <dbReference type="EMBL" id="GCE23287.1"/>
    </source>
</evidence>
<dbReference type="Pfam" id="PF19291">
    <property type="entry name" value="TREH_N"/>
    <property type="match status" value="1"/>
</dbReference>
<accession>A0A402AW20</accession>
<dbReference type="EMBL" id="BIFS01000002">
    <property type="protein sequence ID" value="GCE23287.1"/>
    <property type="molecule type" value="Genomic_DNA"/>
</dbReference>
<dbReference type="InterPro" id="IPR045582">
    <property type="entry name" value="Trehalase-like_N"/>
</dbReference>
<dbReference type="Proteomes" id="UP000287188">
    <property type="component" value="Unassembled WGS sequence"/>
</dbReference>
<evidence type="ECO:0000313" key="3">
    <source>
        <dbReference type="Proteomes" id="UP000287188"/>
    </source>
</evidence>